<dbReference type="FunFam" id="3.30.450.50:FF:000014">
    <property type="entry name" value="vesicle-associated membrane protein 727"/>
    <property type="match status" value="1"/>
</dbReference>
<dbReference type="PANTHER" id="PTHR21136:SF168">
    <property type="entry name" value="VESICLE-ASSOCIATED MEMBRANE PROTEIN 9"/>
    <property type="match status" value="1"/>
</dbReference>
<keyword evidence="6 11" id="KW-0472">Membrane</keyword>
<keyword evidence="9 10" id="KW-0175">Coiled coil</keyword>
<evidence type="ECO:0000259" key="13">
    <source>
        <dbReference type="PROSITE" id="PS50892"/>
    </source>
</evidence>
<evidence type="ECO:0000259" key="12">
    <source>
        <dbReference type="PROSITE" id="PS50859"/>
    </source>
</evidence>
<dbReference type="Gene3D" id="3.30.450.50">
    <property type="entry name" value="Longin domain"/>
    <property type="match status" value="1"/>
</dbReference>
<dbReference type="GO" id="GO:0033263">
    <property type="term" value="C:CORVET complex"/>
    <property type="evidence" value="ECO:0007669"/>
    <property type="project" value="EnsemblPlants"/>
</dbReference>
<evidence type="ECO:0000256" key="5">
    <source>
        <dbReference type="ARBA" id="ARBA00022989"/>
    </source>
</evidence>
<evidence type="ECO:0000256" key="7">
    <source>
        <dbReference type="ARBA" id="ARBA00037493"/>
    </source>
</evidence>
<reference evidence="14 15" key="1">
    <citation type="journal article" date="2018" name="Cell">
        <title>The Chara Genome: Secondary Complexity and Implications for Plant Terrestrialization.</title>
        <authorList>
            <person name="Nishiyama T."/>
            <person name="Sakayama H."/>
            <person name="Vries J.D."/>
            <person name="Buschmann H."/>
            <person name="Saint-Marcoux D."/>
            <person name="Ullrich K.K."/>
            <person name="Haas F.B."/>
            <person name="Vanderstraeten L."/>
            <person name="Becker D."/>
            <person name="Lang D."/>
            <person name="Vosolsobe S."/>
            <person name="Rombauts S."/>
            <person name="Wilhelmsson P.K.I."/>
            <person name="Janitza P."/>
            <person name="Kern R."/>
            <person name="Heyl A."/>
            <person name="Rumpler F."/>
            <person name="Villalobos L.I.A.C."/>
            <person name="Clay J.M."/>
            <person name="Skokan R."/>
            <person name="Toyoda A."/>
            <person name="Suzuki Y."/>
            <person name="Kagoshima H."/>
            <person name="Schijlen E."/>
            <person name="Tajeshwar N."/>
            <person name="Catarino B."/>
            <person name="Hetherington A.J."/>
            <person name="Saltykova A."/>
            <person name="Bonnot C."/>
            <person name="Breuninger H."/>
            <person name="Symeonidi A."/>
            <person name="Radhakrishnan G.V."/>
            <person name="Van Nieuwerburgh F."/>
            <person name="Deforce D."/>
            <person name="Chang C."/>
            <person name="Karol K.G."/>
            <person name="Hedrich R."/>
            <person name="Ulvskov P."/>
            <person name="Glockner G."/>
            <person name="Delwiche C.F."/>
            <person name="Petrasek J."/>
            <person name="Van de Peer Y."/>
            <person name="Friml J."/>
            <person name="Beilby M."/>
            <person name="Dolan L."/>
            <person name="Kohara Y."/>
            <person name="Sugano S."/>
            <person name="Fujiyama A."/>
            <person name="Delaux P.-M."/>
            <person name="Quint M."/>
            <person name="TheiBen G."/>
            <person name="Hagemann M."/>
            <person name="Harholt J."/>
            <person name="Dunand C."/>
            <person name="Zachgo S."/>
            <person name="Langdale J."/>
            <person name="Maumus F."/>
            <person name="Straeten D.V.D."/>
            <person name="Gould S.B."/>
            <person name="Rensing S.A."/>
        </authorList>
    </citation>
    <scope>NUCLEOTIDE SEQUENCE [LARGE SCALE GENOMIC DNA]</scope>
    <source>
        <strain evidence="14 15">S276</strain>
    </source>
</reference>
<evidence type="ECO:0000256" key="11">
    <source>
        <dbReference type="SAM" id="Phobius"/>
    </source>
</evidence>
<dbReference type="STRING" id="69332.A0A388K534"/>
<dbReference type="SUPFAM" id="SSF64356">
    <property type="entry name" value="SNARE-like"/>
    <property type="match status" value="1"/>
</dbReference>
<dbReference type="OMA" id="ILMIACK"/>
<evidence type="ECO:0000256" key="3">
    <source>
        <dbReference type="ARBA" id="ARBA00022692"/>
    </source>
</evidence>
<dbReference type="PRINTS" id="PR00219">
    <property type="entry name" value="SYNAPTOBREVN"/>
</dbReference>
<evidence type="ECO:0000256" key="10">
    <source>
        <dbReference type="SAM" id="Coils"/>
    </source>
</evidence>
<dbReference type="CDD" id="cd14824">
    <property type="entry name" value="Longin"/>
    <property type="match status" value="1"/>
</dbReference>
<evidence type="ECO:0000256" key="8">
    <source>
        <dbReference type="ARBA" id="ARBA00046280"/>
    </source>
</evidence>
<accession>A0A388K534</accession>
<organism evidence="14 15">
    <name type="scientific">Chara braunii</name>
    <name type="common">Braun's stonewort</name>
    <dbReference type="NCBI Taxonomy" id="69332"/>
    <lineage>
        <taxon>Eukaryota</taxon>
        <taxon>Viridiplantae</taxon>
        <taxon>Streptophyta</taxon>
        <taxon>Charophyceae</taxon>
        <taxon>Charales</taxon>
        <taxon>Characeae</taxon>
        <taxon>Chara</taxon>
    </lineage>
</organism>
<sequence>MVAHPLIYSFVARGTTVLAEFTAYTGNFSQLAVQCLEKLPPNNNKFTYSCDRHTFNFLVEDGFAYLVVADEETGRQIPFAFLERVKEDFMRKYGGPSGKGQTAIAHSLDREFGPKLRDHMQYCVDHPEDLNKVSKVKAQVAEVKNIMMDNIEKVLDRGEKIDLLVDKADNLRNQAEHFNKQGQVLRRRMWLQNMKMKLIVLAIVIAIILIIWVAACKGFKCH</sequence>
<evidence type="ECO:0000256" key="4">
    <source>
        <dbReference type="ARBA" id="ARBA00022927"/>
    </source>
</evidence>
<gene>
    <name evidence="14" type="ORF">CBR_g49960</name>
</gene>
<dbReference type="PROSITE" id="PS50892">
    <property type="entry name" value="V_SNARE"/>
    <property type="match status" value="1"/>
</dbReference>
<dbReference type="SUPFAM" id="SSF58038">
    <property type="entry name" value="SNARE fusion complex"/>
    <property type="match status" value="1"/>
</dbReference>
<name>A0A388K534_CHABU</name>
<keyword evidence="3 11" id="KW-0812">Transmembrane</keyword>
<comment type="function">
    <text evidence="7">Involved in the targeting and/or fusion of transport vesicles to their target membrane.</text>
</comment>
<dbReference type="Proteomes" id="UP000265515">
    <property type="component" value="Unassembled WGS sequence"/>
</dbReference>
<feature type="domain" description="V-SNARE coiled-coil homology" evidence="13">
    <location>
        <begin position="132"/>
        <end position="192"/>
    </location>
</feature>
<keyword evidence="5 11" id="KW-1133">Transmembrane helix</keyword>
<dbReference type="OrthoDB" id="248747at2759"/>
<dbReference type="Pfam" id="PF00957">
    <property type="entry name" value="Synaptobrevin"/>
    <property type="match status" value="1"/>
</dbReference>
<comment type="subcellular location">
    <subcellularLocation>
        <location evidence="8">Endomembrane system</location>
        <topology evidence="8">Single-pass type IV membrane protein</topology>
    </subcellularLocation>
</comment>
<dbReference type="PROSITE" id="PS00417">
    <property type="entry name" value="SYNAPTOBREVIN"/>
    <property type="match status" value="1"/>
</dbReference>
<dbReference type="InterPro" id="IPR001388">
    <property type="entry name" value="Synaptobrevin-like"/>
</dbReference>
<dbReference type="InterPro" id="IPR051097">
    <property type="entry name" value="Synaptobrevin-like_transport"/>
</dbReference>
<dbReference type="AlphaFoldDB" id="A0A388K534"/>
<comment type="caution">
    <text evidence="14">The sequence shown here is derived from an EMBL/GenBank/DDBJ whole genome shotgun (WGS) entry which is preliminary data.</text>
</comment>
<dbReference type="SMART" id="SM01270">
    <property type="entry name" value="Longin"/>
    <property type="match status" value="1"/>
</dbReference>
<dbReference type="PROSITE" id="PS50859">
    <property type="entry name" value="LONGIN"/>
    <property type="match status" value="1"/>
</dbReference>
<evidence type="ECO:0000256" key="1">
    <source>
        <dbReference type="ARBA" id="ARBA00008025"/>
    </source>
</evidence>
<dbReference type="GO" id="GO:0031201">
    <property type="term" value="C:SNARE complex"/>
    <property type="evidence" value="ECO:0007669"/>
    <property type="project" value="EnsemblPlants"/>
</dbReference>
<evidence type="ECO:0000256" key="2">
    <source>
        <dbReference type="ARBA" id="ARBA00022448"/>
    </source>
</evidence>
<dbReference type="InterPro" id="IPR010908">
    <property type="entry name" value="Longin_dom"/>
</dbReference>
<feature type="transmembrane region" description="Helical" evidence="11">
    <location>
        <begin position="196"/>
        <end position="215"/>
    </location>
</feature>
<dbReference type="GO" id="GO:0016192">
    <property type="term" value="P:vesicle-mediated transport"/>
    <property type="evidence" value="ECO:0007669"/>
    <property type="project" value="InterPro"/>
</dbReference>
<evidence type="ECO:0000313" key="15">
    <source>
        <dbReference type="Proteomes" id="UP000265515"/>
    </source>
</evidence>
<feature type="domain" description="Longin" evidence="12">
    <location>
        <begin position="10"/>
        <end position="116"/>
    </location>
</feature>
<dbReference type="Gramene" id="GBG65164">
    <property type="protein sequence ID" value="GBG65164"/>
    <property type="gene ID" value="CBR_g49960"/>
</dbReference>
<keyword evidence="15" id="KW-1185">Reference proteome</keyword>
<keyword evidence="4" id="KW-0653">Protein transport</keyword>
<dbReference type="Gene3D" id="1.20.5.110">
    <property type="match status" value="1"/>
</dbReference>
<dbReference type="CDD" id="cd15843">
    <property type="entry name" value="R-SNARE"/>
    <property type="match status" value="1"/>
</dbReference>
<dbReference type="PANTHER" id="PTHR21136">
    <property type="entry name" value="SNARE PROTEINS"/>
    <property type="match status" value="1"/>
</dbReference>
<evidence type="ECO:0000256" key="9">
    <source>
        <dbReference type="PROSITE-ProRule" id="PRU00290"/>
    </source>
</evidence>
<proteinExistence type="inferred from homology"/>
<dbReference type="InterPro" id="IPR011012">
    <property type="entry name" value="Longin-like_dom_sf"/>
</dbReference>
<evidence type="ECO:0000313" key="14">
    <source>
        <dbReference type="EMBL" id="GBG65164.1"/>
    </source>
</evidence>
<dbReference type="InterPro" id="IPR042855">
    <property type="entry name" value="V_SNARE_CC"/>
</dbReference>
<protein>
    <submittedName>
        <fullName evidence="14">Uncharacterized protein</fullName>
    </submittedName>
</protein>
<feature type="coiled-coil region" evidence="10">
    <location>
        <begin position="161"/>
        <end position="188"/>
    </location>
</feature>
<comment type="similarity">
    <text evidence="1">Belongs to the synaptobrevin family.</text>
</comment>
<dbReference type="EMBL" id="BFEA01000059">
    <property type="protein sequence ID" value="GBG65164.1"/>
    <property type="molecule type" value="Genomic_DNA"/>
</dbReference>
<evidence type="ECO:0000256" key="6">
    <source>
        <dbReference type="ARBA" id="ARBA00023136"/>
    </source>
</evidence>
<dbReference type="FunFam" id="1.20.5.110:FF:000047">
    <property type="entry name" value="Vesicle-associated membrane protein 727"/>
    <property type="match status" value="1"/>
</dbReference>
<dbReference type="GO" id="GO:0007033">
    <property type="term" value="P:vacuole organization"/>
    <property type="evidence" value="ECO:0007669"/>
    <property type="project" value="EnsemblPlants"/>
</dbReference>
<keyword evidence="2" id="KW-0813">Transport</keyword>
<dbReference type="GO" id="GO:0006623">
    <property type="term" value="P:protein targeting to vacuole"/>
    <property type="evidence" value="ECO:0007669"/>
    <property type="project" value="EnsemblPlants"/>
</dbReference>
<dbReference type="Pfam" id="PF13774">
    <property type="entry name" value="Longin"/>
    <property type="match status" value="1"/>
</dbReference>